<dbReference type="SUPFAM" id="SSF88659">
    <property type="entry name" value="Sigma3 and sigma4 domains of RNA polymerase sigma factors"/>
    <property type="match status" value="1"/>
</dbReference>
<dbReference type="NCBIfam" id="NF007230">
    <property type="entry name" value="PRK09648.1"/>
    <property type="match status" value="1"/>
</dbReference>
<dbReference type="InterPro" id="IPR013325">
    <property type="entry name" value="RNA_pol_sigma_r2"/>
</dbReference>
<dbReference type="InterPro" id="IPR039425">
    <property type="entry name" value="RNA_pol_sigma-70-like"/>
</dbReference>
<dbReference type="PANTHER" id="PTHR43133">
    <property type="entry name" value="RNA POLYMERASE ECF-TYPE SIGMA FACTO"/>
    <property type="match status" value="1"/>
</dbReference>
<feature type="region of interest" description="Disordered" evidence="6">
    <location>
        <begin position="45"/>
        <end position="64"/>
    </location>
</feature>
<evidence type="ECO:0000256" key="4">
    <source>
        <dbReference type="ARBA" id="ARBA00023125"/>
    </source>
</evidence>
<dbReference type="SUPFAM" id="SSF88946">
    <property type="entry name" value="Sigma2 domain of RNA polymerase sigma factors"/>
    <property type="match status" value="1"/>
</dbReference>
<comment type="similarity">
    <text evidence="1">Belongs to the sigma-70 factor family. ECF subfamily.</text>
</comment>
<proteinExistence type="inferred from homology"/>
<organism evidence="9 10">
    <name type="scientific">Amycolatopsis camponoti</name>
    <dbReference type="NCBI Taxonomy" id="2606593"/>
    <lineage>
        <taxon>Bacteria</taxon>
        <taxon>Bacillati</taxon>
        <taxon>Actinomycetota</taxon>
        <taxon>Actinomycetes</taxon>
        <taxon>Pseudonocardiales</taxon>
        <taxon>Pseudonocardiaceae</taxon>
        <taxon>Amycolatopsis</taxon>
    </lineage>
</organism>
<evidence type="ECO:0000256" key="1">
    <source>
        <dbReference type="ARBA" id="ARBA00010641"/>
    </source>
</evidence>
<accession>A0A6I8LYW1</accession>
<dbReference type="NCBIfam" id="TIGR02937">
    <property type="entry name" value="sigma70-ECF"/>
    <property type="match status" value="1"/>
</dbReference>
<feature type="domain" description="RNA polymerase sigma factor 70 region 4 type 2" evidence="8">
    <location>
        <begin position="211"/>
        <end position="262"/>
    </location>
</feature>
<dbReference type="InterPro" id="IPR013324">
    <property type="entry name" value="RNA_pol_sigma_r3/r4-like"/>
</dbReference>
<evidence type="ECO:0000256" key="6">
    <source>
        <dbReference type="SAM" id="MobiDB-lite"/>
    </source>
</evidence>
<dbReference type="Pfam" id="PF08281">
    <property type="entry name" value="Sigma70_r4_2"/>
    <property type="match status" value="1"/>
</dbReference>
<dbReference type="Gene3D" id="1.10.10.10">
    <property type="entry name" value="Winged helix-like DNA-binding domain superfamily/Winged helix DNA-binding domain"/>
    <property type="match status" value="1"/>
</dbReference>
<keyword evidence="4" id="KW-0238">DNA-binding</keyword>
<dbReference type="Gene3D" id="1.10.1740.10">
    <property type="match status" value="1"/>
</dbReference>
<keyword evidence="2" id="KW-0805">Transcription regulation</keyword>
<dbReference type="InterPro" id="IPR014284">
    <property type="entry name" value="RNA_pol_sigma-70_dom"/>
</dbReference>
<dbReference type="InterPro" id="IPR013249">
    <property type="entry name" value="RNA_pol_sigma70_r4_t2"/>
</dbReference>
<dbReference type="GO" id="GO:0006352">
    <property type="term" value="P:DNA-templated transcription initiation"/>
    <property type="evidence" value="ECO:0007669"/>
    <property type="project" value="InterPro"/>
</dbReference>
<keyword evidence="3" id="KW-0731">Sigma factor</keyword>
<evidence type="ECO:0000256" key="2">
    <source>
        <dbReference type="ARBA" id="ARBA00023015"/>
    </source>
</evidence>
<dbReference type="EMBL" id="CABVGP010000003">
    <property type="protein sequence ID" value="VVJ22636.1"/>
    <property type="molecule type" value="Genomic_DNA"/>
</dbReference>
<sequence>MPESSAAVISREHAEALVNRSSVGTRGARQLAAKVSPDAVAAVLDRAHRTEPSPGTARTTGHSEQYINERYATLESRPRPSGRLAKEDLDPVVKDAGEGNPAAIHCLLQMIEPVVVRYCRARMGGRDLSYLSADDVAQEVCLAVLKALPDYQDRGGSFLYLVHAVAANKVADARRAVARDRSEPVPELPDRPLVAGNEPETHALHLDLGARLGRLLASLPRVQQEILTLRIAVGFSAQETAEALGISAGNVRVTQHRALTRLRGMIRDDEF</sequence>
<protein>
    <submittedName>
        <fullName evidence="9">RNA polymerase sigma-70 factor</fullName>
    </submittedName>
</protein>
<evidence type="ECO:0000259" key="8">
    <source>
        <dbReference type="Pfam" id="PF08281"/>
    </source>
</evidence>
<dbReference type="GO" id="GO:0016987">
    <property type="term" value="F:sigma factor activity"/>
    <property type="evidence" value="ECO:0007669"/>
    <property type="project" value="UniProtKB-KW"/>
</dbReference>
<reference evidence="9 10" key="1">
    <citation type="submission" date="2019-09" db="EMBL/GenBank/DDBJ databases">
        <authorList>
            <person name="Leyn A S."/>
        </authorList>
    </citation>
    <scope>NUCLEOTIDE SEQUENCE [LARGE SCALE GENOMIC DNA]</scope>
    <source>
        <strain evidence="9">AA231_1</strain>
    </source>
</reference>
<dbReference type="CDD" id="cd06171">
    <property type="entry name" value="Sigma70_r4"/>
    <property type="match status" value="1"/>
</dbReference>
<keyword evidence="5" id="KW-0804">Transcription</keyword>
<evidence type="ECO:0000259" key="7">
    <source>
        <dbReference type="Pfam" id="PF04542"/>
    </source>
</evidence>
<dbReference type="InterPro" id="IPR007627">
    <property type="entry name" value="RNA_pol_sigma70_r2"/>
</dbReference>
<dbReference type="GO" id="GO:0003677">
    <property type="term" value="F:DNA binding"/>
    <property type="evidence" value="ECO:0007669"/>
    <property type="project" value="UniProtKB-KW"/>
</dbReference>
<dbReference type="Pfam" id="PF04542">
    <property type="entry name" value="Sigma70_r2"/>
    <property type="match status" value="1"/>
</dbReference>
<evidence type="ECO:0000313" key="10">
    <source>
        <dbReference type="Proteomes" id="UP000399805"/>
    </source>
</evidence>
<feature type="domain" description="RNA polymerase sigma-70 region 2" evidence="7">
    <location>
        <begin position="111"/>
        <end position="178"/>
    </location>
</feature>
<name>A0A6I8LYW1_9PSEU</name>
<dbReference type="PANTHER" id="PTHR43133:SF58">
    <property type="entry name" value="ECF RNA POLYMERASE SIGMA FACTOR SIGD"/>
    <property type="match status" value="1"/>
</dbReference>
<evidence type="ECO:0000313" key="9">
    <source>
        <dbReference type="EMBL" id="VVJ22636.1"/>
    </source>
</evidence>
<gene>
    <name evidence="9" type="ORF">AA23TX_07553</name>
</gene>
<dbReference type="AlphaFoldDB" id="A0A6I8LYW1"/>
<dbReference type="InterPro" id="IPR036388">
    <property type="entry name" value="WH-like_DNA-bd_sf"/>
</dbReference>
<keyword evidence="10" id="KW-1185">Reference proteome</keyword>
<evidence type="ECO:0000256" key="3">
    <source>
        <dbReference type="ARBA" id="ARBA00023082"/>
    </source>
</evidence>
<evidence type="ECO:0000256" key="5">
    <source>
        <dbReference type="ARBA" id="ARBA00023163"/>
    </source>
</evidence>
<dbReference type="Proteomes" id="UP000399805">
    <property type="component" value="Unassembled WGS sequence"/>
</dbReference>